<proteinExistence type="predicted"/>
<dbReference type="Proteomes" id="UP001500711">
    <property type="component" value="Unassembled WGS sequence"/>
</dbReference>
<comment type="caution">
    <text evidence="1">The sequence shown here is derived from an EMBL/GenBank/DDBJ whole genome shotgun (WGS) entry which is preliminary data.</text>
</comment>
<keyword evidence="2" id="KW-1185">Reference proteome</keyword>
<dbReference type="EMBL" id="BAABBE010000007">
    <property type="protein sequence ID" value="GAA3640416.1"/>
    <property type="molecule type" value="Genomic_DNA"/>
</dbReference>
<protein>
    <submittedName>
        <fullName evidence="1">Uncharacterized protein</fullName>
    </submittedName>
</protein>
<sequence>MPVALHRDRDRQALFTGRGQQVQAEVDRDVVAEAGELQAPLLGEELFARGHRVTTRFSRAEVKAASMTSSAYTLPAGSTGMRPACSSA</sequence>
<gene>
    <name evidence="1" type="ORF">GCM10022267_28540</name>
</gene>
<evidence type="ECO:0000313" key="2">
    <source>
        <dbReference type="Proteomes" id="UP001500711"/>
    </source>
</evidence>
<organism evidence="1 2">
    <name type="scientific">Lentzea roselyniae</name>
    <dbReference type="NCBI Taxonomy" id="531940"/>
    <lineage>
        <taxon>Bacteria</taxon>
        <taxon>Bacillati</taxon>
        <taxon>Actinomycetota</taxon>
        <taxon>Actinomycetes</taxon>
        <taxon>Pseudonocardiales</taxon>
        <taxon>Pseudonocardiaceae</taxon>
        <taxon>Lentzea</taxon>
    </lineage>
</organism>
<name>A0ABP7AUX8_9PSEU</name>
<reference evidence="2" key="1">
    <citation type="journal article" date="2019" name="Int. J. Syst. Evol. Microbiol.">
        <title>The Global Catalogue of Microorganisms (GCM) 10K type strain sequencing project: providing services to taxonomists for standard genome sequencing and annotation.</title>
        <authorList>
            <consortium name="The Broad Institute Genomics Platform"/>
            <consortium name="The Broad Institute Genome Sequencing Center for Infectious Disease"/>
            <person name="Wu L."/>
            <person name="Ma J."/>
        </authorList>
    </citation>
    <scope>NUCLEOTIDE SEQUENCE [LARGE SCALE GENOMIC DNA]</scope>
    <source>
        <strain evidence="2">JCM 17494</strain>
    </source>
</reference>
<evidence type="ECO:0000313" key="1">
    <source>
        <dbReference type="EMBL" id="GAA3640416.1"/>
    </source>
</evidence>
<accession>A0ABP7AUX8</accession>